<gene>
    <name evidence="4" type="ORF">KP79_PYT23288</name>
</gene>
<dbReference type="Proteomes" id="UP000242188">
    <property type="component" value="Unassembled WGS sequence"/>
</dbReference>
<feature type="disulfide bond" evidence="2">
    <location>
        <begin position="38"/>
        <end position="48"/>
    </location>
</feature>
<dbReference type="PANTHER" id="PTHR48071">
    <property type="entry name" value="SRCR DOMAIN-CONTAINING PROTEIN"/>
    <property type="match status" value="1"/>
</dbReference>
<evidence type="ECO:0000313" key="4">
    <source>
        <dbReference type="EMBL" id="OWF52690.1"/>
    </source>
</evidence>
<dbReference type="PANTHER" id="PTHR48071:SF18">
    <property type="entry name" value="DELETED IN MALIGNANT BRAIN TUMORS 1 PROTEIN-RELATED"/>
    <property type="match status" value="1"/>
</dbReference>
<dbReference type="OrthoDB" id="422749at2759"/>
<reference evidence="4 5" key="1">
    <citation type="journal article" date="2017" name="Nat. Ecol. Evol.">
        <title>Scallop genome provides insights into evolution of bilaterian karyotype and development.</title>
        <authorList>
            <person name="Wang S."/>
            <person name="Zhang J."/>
            <person name="Jiao W."/>
            <person name="Li J."/>
            <person name="Xun X."/>
            <person name="Sun Y."/>
            <person name="Guo X."/>
            <person name="Huan P."/>
            <person name="Dong B."/>
            <person name="Zhang L."/>
            <person name="Hu X."/>
            <person name="Sun X."/>
            <person name="Wang J."/>
            <person name="Zhao C."/>
            <person name="Wang Y."/>
            <person name="Wang D."/>
            <person name="Huang X."/>
            <person name="Wang R."/>
            <person name="Lv J."/>
            <person name="Li Y."/>
            <person name="Zhang Z."/>
            <person name="Liu B."/>
            <person name="Lu W."/>
            <person name="Hui Y."/>
            <person name="Liang J."/>
            <person name="Zhou Z."/>
            <person name="Hou R."/>
            <person name="Li X."/>
            <person name="Liu Y."/>
            <person name="Li H."/>
            <person name="Ning X."/>
            <person name="Lin Y."/>
            <person name="Zhao L."/>
            <person name="Xing Q."/>
            <person name="Dou J."/>
            <person name="Li Y."/>
            <person name="Mao J."/>
            <person name="Guo H."/>
            <person name="Dou H."/>
            <person name="Li T."/>
            <person name="Mu C."/>
            <person name="Jiang W."/>
            <person name="Fu Q."/>
            <person name="Fu X."/>
            <person name="Miao Y."/>
            <person name="Liu J."/>
            <person name="Yu Q."/>
            <person name="Li R."/>
            <person name="Liao H."/>
            <person name="Li X."/>
            <person name="Kong Y."/>
            <person name="Jiang Z."/>
            <person name="Chourrout D."/>
            <person name="Li R."/>
            <person name="Bao Z."/>
        </authorList>
    </citation>
    <scope>NUCLEOTIDE SEQUENCE [LARGE SCALE GENOMIC DNA]</scope>
    <source>
        <strain evidence="4 5">PY_sf001</strain>
    </source>
</reference>
<proteinExistence type="predicted"/>
<evidence type="ECO:0000256" key="2">
    <source>
        <dbReference type="PROSITE-ProRule" id="PRU00196"/>
    </source>
</evidence>
<keyword evidence="1 2" id="KW-1015">Disulfide bond</keyword>
<dbReference type="SMART" id="SM00202">
    <property type="entry name" value="SR"/>
    <property type="match status" value="1"/>
</dbReference>
<dbReference type="PROSITE" id="PS50287">
    <property type="entry name" value="SRCR_2"/>
    <property type="match status" value="1"/>
</dbReference>
<dbReference type="SUPFAM" id="SSF57302">
    <property type="entry name" value="Snake toxin-like"/>
    <property type="match status" value="1"/>
</dbReference>
<dbReference type="Gene3D" id="3.10.250.10">
    <property type="entry name" value="SRCR-like domain"/>
    <property type="match status" value="1"/>
</dbReference>
<protein>
    <submittedName>
        <fullName evidence="4">Soluble scavenger receptor cysteine-rich domain-containing protein SSC5D</fullName>
    </submittedName>
</protein>
<keyword evidence="4" id="KW-0675">Receptor</keyword>
<dbReference type="SUPFAM" id="SSF56487">
    <property type="entry name" value="SRCR-like"/>
    <property type="match status" value="1"/>
</dbReference>
<dbReference type="InterPro" id="IPR036772">
    <property type="entry name" value="SRCR-like_dom_sf"/>
</dbReference>
<dbReference type="InterPro" id="IPR001190">
    <property type="entry name" value="SRCR"/>
</dbReference>
<keyword evidence="5" id="KW-1185">Reference proteome</keyword>
<dbReference type="InterPro" id="IPR045860">
    <property type="entry name" value="Snake_toxin-like_sf"/>
</dbReference>
<organism evidence="4 5">
    <name type="scientific">Mizuhopecten yessoensis</name>
    <name type="common">Japanese scallop</name>
    <name type="synonym">Patinopecten yessoensis</name>
    <dbReference type="NCBI Taxonomy" id="6573"/>
    <lineage>
        <taxon>Eukaryota</taxon>
        <taxon>Metazoa</taxon>
        <taxon>Spiralia</taxon>
        <taxon>Lophotrochozoa</taxon>
        <taxon>Mollusca</taxon>
        <taxon>Bivalvia</taxon>
        <taxon>Autobranchia</taxon>
        <taxon>Pteriomorphia</taxon>
        <taxon>Pectinida</taxon>
        <taxon>Pectinoidea</taxon>
        <taxon>Pectinidae</taxon>
        <taxon>Mizuhopecten</taxon>
    </lineage>
</organism>
<dbReference type="EMBL" id="NEDP02001687">
    <property type="protein sequence ID" value="OWF52690.1"/>
    <property type="molecule type" value="Genomic_DNA"/>
</dbReference>
<evidence type="ECO:0000256" key="1">
    <source>
        <dbReference type="ARBA" id="ARBA00023157"/>
    </source>
</evidence>
<feature type="domain" description="SRCR" evidence="3">
    <location>
        <begin position="1"/>
        <end position="69"/>
    </location>
</feature>
<dbReference type="GO" id="GO:0016020">
    <property type="term" value="C:membrane"/>
    <property type="evidence" value="ECO:0007669"/>
    <property type="project" value="InterPro"/>
</dbReference>
<dbReference type="AlphaFoldDB" id="A0A210QVD9"/>
<comment type="caution">
    <text evidence="2">Lacks conserved residue(s) required for the propagation of feature annotation.</text>
</comment>
<evidence type="ECO:0000259" key="3">
    <source>
        <dbReference type="PROSITE" id="PS50287"/>
    </source>
</evidence>
<sequence>MFHSLIPGRYLDSDNPYIVKGNLFGDGKGPIWRSNSGCTGQEDTIEECAGLPWGDNTCSHDEDVGIICRSPGLECYTCDGVINPMTCNETERCGNGGICEQTVYTTNGKRRHSMTCRSQLTCNAMKSSPVTVGRRSKHERQTASNFRFDCCSTPLCNRNLFDLEPSSQGASSTSCMDDSGVDCQALDHATNVCKNKGAAETLCPKHCGLCS</sequence>
<dbReference type="Pfam" id="PF00530">
    <property type="entry name" value="SRCR"/>
    <property type="match status" value="1"/>
</dbReference>
<name>A0A210QVD9_MIZYE</name>
<accession>A0A210QVD9</accession>
<comment type="caution">
    <text evidence="4">The sequence shown here is derived from an EMBL/GenBank/DDBJ whole genome shotgun (WGS) entry which is preliminary data.</text>
</comment>
<evidence type="ECO:0000313" key="5">
    <source>
        <dbReference type="Proteomes" id="UP000242188"/>
    </source>
</evidence>